<keyword evidence="1" id="KW-0472">Membrane</keyword>
<comment type="caution">
    <text evidence="2">The sequence shown here is derived from an EMBL/GenBank/DDBJ whole genome shotgun (WGS) entry which is preliminary data.</text>
</comment>
<evidence type="ECO:0000313" key="3">
    <source>
        <dbReference type="Proteomes" id="UP001610432"/>
    </source>
</evidence>
<proteinExistence type="predicted"/>
<reference evidence="2 3" key="1">
    <citation type="submission" date="2024-07" db="EMBL/GenBank/DDBJ databases">
        <title>Section-level genome sequencing and comparative genomics of Aspergillus sections Usti and Cavernicolus.</title>
        <authorList>
            <consortium name="Lawrence Berkeley National Laboratory"/>
            <person name="Nybo J.L."/>
            <person name="Vesth T.C."/>
            <person name="Theobald S."/>
            <person name="Frisvad J.C."/>
            <person name="Larsen T.O."/>
            <person name="Kjaerboelling I."/>
            <person name="Rothschild-Mancinelli K."/>
            <person name="Lyhne E.K."/>
            <person name="Kogle M.E."/>
            <person name="Barry K."/>
            <person name="Clum A."/>
            <person name="Na H."/>
            <person name="Ledsgaard L."/>
            <person name="Lin J."/>
            <person name="Lipzen A."/>
            <person name="Kuo A."/>
            <person name="Riley R."/>
            <person name="Mondo S."/>
            <person name="Labutti K."/>
            <person name="Haridas S."/>
            <person name="Pangalinan J."/>
            <person name="Salamov A.A."/>
            <person name="Simmons B.A."/>
            <person name="Magnuson J.K."/>
            <person name="Chen J."/>
            <person name="Drula E."/>
            <person name="Henrissat B."/>
            <person name="Wiebenga A."/>
            <person name="Lubbers R.J."/>
            <person name="Gomes A.C."/>
            <person name="Macurrencykelacurrency M.R."/>
            <person name="Stajich J."/>
            <person name="Grigoriev I.V."/>
            <person name="Mortensen U.H."/>
            <person name="De Vries R.P."/>
            <person name="Baker S.E."/>
            <person name="Andersen M.R."/>
        </authorList>
    </citation>
    <scope>NUCLEOTIDE SEQUENCE [LARGE SCALE GENOMIC DNA]</scope>
    <source>
        <strain evidence="2 3">CBS 449.75</strain>
    </source>
</reference>
<dbReference type="RefSeq" id="XP_070887738.1">
    <property type="nucleotide sequence ID" value="XM_071030249.1"/>
</dbReference>
<sequence length="121" mass="13465">MIIEVAPTVLCRFRTLPCHGVLGAPQEAAWNRMCRVCSIKSRFDLSTTDTPMKIQMFLASPLCVIVSVRGFTFYVHMDGRTTQRPRVSRVSMICIASACDLAATSGLQNQFSQIANLFVVY</sequence>
<gene>
    <name evidence="2" type="ORF">BJX67DRAFT_36516</name>
</gene>
<organism evidence="2 3">
    <name type="scientific">Aspergillus lucknowensis</name>
    <dbReference type="NCBI Taxonomy" id="176173"/>
    <lineage>
        <taxon>Eukaryota</taxon>
        <taxon>Fungi</taxon>
        <taxon>Dikarya</taxon>
        <taxon>Ascomycota</taxon>
        <taxon>Pezizomycotina</taxon>
        <taxon>Eurotiomycetes</taxon>
        <taxon>Eurotiomycetidae</taxon>
        <taxon>Eurotiales</taxon>
        <taxon>Aspergillaceae</taxon>
        <taxon>Aspergillus</taxon>
        <taxon>Aspergillus subgen. Nidulantes</taxon>
    </lineage>
</organism>
<accession>A0ABR4LW40</accession>
<keyword evidence="3" id="KW-1185">Reference proteome</keyword>
<name>A0ABR4LW40_9EURO</name>
<evidence type="ECO:0000256" key="1">
    <source>
        <dbReference type="SAM" id="Phobius"/>
    </source>
</evidence>
<dbReference type="Proteomes" id="UP001610432">
    <property type="component" value="Unassembled WGS sequence"/>
</dbReference>
<keyword evidence="1" id="KW-1133">Transmembrane helix</keyword>
<dbReference type="GeneID" id="98145321"/>
<keyword evidence="1" id="KW-0812">Transmembrane</keyword>
<dbReference type="EMBL" id="JBFXLQ010000012">
    <property type="protein sequence ID" value="KAL2868759.1"/>
    <property type="molecule type" value="Genomic_DNA"/>
</dbReference>
<protein>
    <submittedName>
        <fullName evidence="2">Uncharacterized protein</fullName>
    </submittedName>
</protein>
<evidence type="ECO:0000313" key="2">
    <source>
        <dbReference type="EMBL" id="KAL2868759.1"/>
    </source>
</evidence>
<feature type="transmembrane region" description="Helical" evidence="1">
    <location>
        <begin position="54"/>
        <end position="76"/>
    </location>
</feature>